<evidence type="ECO:0000256" key="1">
    <source>
        <dbReference type="ARBA" id="ARBA00004613"/>
    </source>
</evidence>
<protein>
    <submittedName>
        <fullName evidence="7">Tigger transposable element-derived protein 6</fullName>
    </submittedName>
</protein>
<evidence type="ECO:0000313" key="7">
    <source>
        <dbReference type="EMBL" id="GFU54347.1"/>
    </source>
</evidence>
<accession>A0A8X6UUB6</accession>
<reference evidence="7" key="1">
    <citation type="submission" date="2020-08" db="EMBL/GenBank/DDBJ databases">
        <title>Multicomponent nature underlies the extraordinary mechanical properties of spider dragline silk.</title>
        <authorList>
            <person name="Kono N."/>
            <person name="Nakamura H."/>
            <person name="Mori M."/>
            <person name="Yoshida Y."/>
            <person name="Ohtoshi R."/>
            <person name="Malay A.D."/>
            <person name="Moran D.A.P."/>
            <person name="Tomita M."/>
            <person name="Numata K."/>
            <person name="Arakawa K."/>
        </authorList>
    </citation>
    <scope>NUCLEOTIDE SEQUENCE</scope>
</reference>
<evidence type="ECO:0000313" key="8">
    <source>
        <dbReference type="Proteomes" id="UP000887013"/>
    </source>
</evidence>
<dbReference type="OrthoDB" id="10035316at2759"/>
<dbReference type="Proteomes" id="UP000887013">
    <property type="component" value="Unassembled WGS sequence"/>
</dbReference>
<sequence>MNDRNQLKTISLSLEMCCKFIHLAVEFIKMLFQRWPKKIIMLVFFFATILFGMKLLKMKLASVILLIHHQSYSSEPALSNIGDVENNGKKTAVPWAPMFSHLYSCPVCFGYGMCNEVMKSSVLFHGELTMSQNSRIMWKKGVLQTRRVLISSLTADEWNKFDDFVCKNASHSIPCNLSAASWKTVLAMENLLDIEKFKNLNALLDIPVSQLAIPVCSTEKLLLEILKSFDENFDGQFSKEERILLLTSLIMQPGYVILKLQTKTRMTMPFPNLLGACGRSVILEGGLKPLKSFLLDSFDARAGLAVQVLQLVEDFENMHEFSCLLPVMSKFLFNMFRCFQLDIEHFILNISEEEDPQWYFLYLGFSLDGIVVTKEGEVVVIDLDNLVILDKATFPPDLQKSGVKSELCNEVCFQKITLELFYTSKNTSACTRVSEFSQLMYAIVCKQVLSDIAEHRTEGFFNFDGHRVHKKQENLGLLHQIPYKIKDHIEDLLRECVQETKPNGRKAAVIELREMLDNYVNINDSEGRNSKENTLFLSSRNKFK</sequence>
<dbReference type="EMBL" id="BMAW01039077">
    <property type="protein sequence ID" value="GFU54347.1"/>
    <property type="molecule type" value="Genomic_DNA"/>
</dbReference>
<keyword evidence="5" id="KW-1133">Transmembrane helix</keyword>
<name>A0A8X6UUB6_NEPPI</name>
<keyword evidence="5" id="KW-0472">Membrane</keyword>
<comment type="similarity">
    <text evidence="2">Belongs to the DIPK family.</text>
</comment>
<keyword evidence="4" id="KW-0732">Signal</keyword>
<gene>
    <name evidence="7" type="primary">TIGD6_9</name>
    <name evidence="7" type="ORF">NPIL_470852</name>
</gene>
<dbReference type="Pfam" id="PF12260">
    <property type="entry name" value="PIP49_C"/>
    <property type="match status" value="1"/>
</dbReference>
<evidence type="ECO:0000256" key="5">
    <source>
        <dbReference type="SAM" id="Phobius"/>
    </source>
</evidence>
<evidence type="ECO:0000256" key="2">
    <source>
        <dbReference type="ARBA" id="ARBA00006338"/>
    </source>
</evidence>
<evidence type="ECO:0000259" key="6">
    <source>
        <dbReference type="Pfam" id="PF12260"/>
    </source>
</evidence>
<dbReference type="AlphaFoldDB" id="A0A8X6UUB6"/>
<dbReference type="InterPro" id="IPR022049">
    <property type="entry name" value="FAM69_kinase_dom"/>
</dbReference>
<comment type="subcellular location">
    <subcellularLocation>
        <location evidence="1">Secreted</location>
    </subcellularLocation>
</comment>
<keyword evidence="8" id="KW-1185">Reference proteome</keyword>
<dbReference type="PANTHER" id="PTHR32073:SF10">
    <property type="entry name" value="FAM69 PROTEIN-KINASE DOMAIN-CONTAINING PROTEIN"/>
    <property type="match status" value="1"/>
</dbReference>
<feature type="domain" description="FAM69 protein-kinase" evidence="6">
    <location>
        <begin position="248"/>
        <end position="319"/>
    </location>
</feature>
<keyword evidence="3" id="KW-0964">Secreted</keyword>
<proteinExistence type="inferred from homology"/>
<comment type="caution">
    <text evidence="7">The sequence shown here is derived from an EMBL/GenBank/DDBJ whole genome shotgun (WGS) entry which is preliminary data.</text>
</comment>
<dbReference type="PANTHER" id="PTHR32073">
    <property type="entry name" value="GH11358P"/>
    <property type="match status" value="1"/>
</dbReference>
<keyword evidence="5" id="KW-0812">Transmembrane</keyword>
<dbReference type="GO" id="GO:0005576">
    <property type="term" value="C:extracellular region"/>
    <property type="evidence" value="ECO:0007669"/>
    <property type="project" value="UniProtKB-SubCell"/>
</dbReference>
<feature type="transmembrane region" description="Helical" evidence="5">
    <location>
        <begin position="39"/>
        <end position="56"/>
    </location>
</feature>
<dbReference type="InterPro" id="IPR020519">
    <property type="entry name" value="DIPK2A/B"/>
</dbReference>
<evidence type="ECO:0000256" key="3">
    <source>
        <dbReference type="ARBA" id="ARBA00022525"/>
    </source>
</evidence>
<organism evidence="7 8">
    <name type="scientific">Nephila pilipes</name>
    <name type="common">Giant wood spider</name>
    <name type="synonym">Nephila maculata</name>
    <dbReference type="NCBI Taxonomy" id="299642"/>
    <lineage>
        <taxon>Eukaryota</taxon>
        <taxon>Metazoa</taxon>
        <taxon>Ecdysozoa</taxon>
        <taxon>Arthropoda</taxon>
        <taxon>Chelicerata</taxon>
        <taxon>Arachnida</taxon>
        <taxon>Araneae</taxon>
        <taxon>Araneomorphae</taxon>
        <taxon>Entelegynae</taxon>
        <taxon>Araneoidea</taxon>
        <taxon>Nephilidae</taxon>
        <taxon>Nephila</taxon>
    </lineage>
</organism>
<evidence type="ECO:0000256" key="4">
    <source>
        <dbReference type="ARBA" id="ARBA00022729"/>
    </source>
</evidence>